<name>A0ACD4NVK3_9HYPH</name>
<proteinExistence type="predicted"/>
<organism evidence="1 2">
    <name type="scientific">Antarcticirhabdus aurantiaca</name>
    <dbReference type="NCBI Taxonomy" id="2606717"/>
    <lineage>
        <taxon>Bacteria</taxon>
        <taxon>Pseudomonadati</taxon>
        <taxon>Pseudomonadota</taxon>
        <taxon>Alphaproteobacteria</taxon>
        <taxon>Hyphomicrobiales</taxon>
        <taxon>Aurantimonadaceae</taxon>
        <taxon>Antarcticirhabdus</taxon>
    </lineage>
</organism>
<gene>
    <name evidence="1" type="ORF">OXU80_12300</name>
</gene>
<evidence type="ECO:0000313" key="1">
    <source>
        <dbReference type="EMBL" id="WAJ30930.1"/>
    </source>
</evidence>
<reference evidence="1" key="1">
    <citation type="submission" date="2022-11" db="EMBL/GenBank/DDBJ databases">
        <title>beta-Carotene-producing bacterium, Jeongeuplla avenae sp. nov., alleviates the salt stress of Arabidopsis seedlings.</title>
        <authorList>
            <person name="Jiang L."/>
            <person name="Lee J."/>
        </authorList>
    </citation>
    <scope>NUCLEOTIDE SEQUENCE</scope>
    <source>
        <strain evidence="1">DY_R2A_6</strain>
    </source>
</reference>
<accession>A0ACD4NVK3</accession>
<sequence length="322" mass="33623">MMGVFGLIAPFFALIGLGFLASRLHPQPPAATVWLSLFVVYIALPALFVQLLMKTPVEELAHPAFVGATTLATFLMFLAGYVLRRRRGRVGTAEATIDGLASAYGNIGYMGPGLAIAAFGPGAAVPVALVFCFDNTLHFALAPLMMALSGERRESPVRLALTVLKRILGHPFIIATIVGLSLAVLRVELPEPVSRLVAILAGAAAPCALFLMGITLQSRATSRGARAGLGAIMVAKLAVHPLLAWLLLGLVGDFDPVWVKSAVLLASLPTATNVFVIAQQYGVEQERASAAVLVTTVASVASVAGVLILLTSGVLPVDPFPN</sequence>
<protein>
    <submittedName>
        <fullName evidence="1">AEC family transporter</fullName>
    </submittedName>
</protein>
<dbReference type="Proteomes" id="UP001163223">
    <property type="component" value="Chromosome"/>
</dbReference>
<keyword evidence="2" id="KW-1185">Reference proteome</keyword>
<evidence type="ECO:0000313" key="2">
    <source>
        <dbReference type="Proteomes" id="UP001163223"/>
    </source>
</evidence>
<dbReference type="EMBL" id="CP113520">
    <property type="protein sequence ID" value="WAJ30930.1"/>
    <property type="molecule type" value="Genomic_DNA"/>
</dbReference>